<protein>
    <submittedName>
        <fullName evidence="1">Uncharacterized protein</fullName>
    </submittedName>
</protein>
<proteinExistence type="predicted"/>
<dbReference type="EMBL" id="MK071980">
    <property type="protein sequence ID" value="AYV75725.1"/>
    <property type="molecule type" value="Genomic_DNA"/>
</dbReference>
<name>A0A3G4ZLK9_9VIRU</name>
<accession>A0A3G4ZLK9</accession>
<reference evidence="1" key="1">
    <citation type="submission" date="2018-10" db="EMBL/GenBank/DDBJ databases">
        <title>Hidden diversity of soil giant viruses.</title>
        <authorList>
            <person name="Schulz F."/>
            <person name="Alteio L."/>
            <person name="Goudeau D."/>
            <person name="Ryan E.M."/>
            <person name="Malmstrom R.R."/>
            <person name="Blanchard J."/>
            <person name="Woyke T."/>
        </authorList>
    </citation>
    <scope>NUCLEOTIDE SEQUENCE</scope>
    <source>
        <strain evidence="1">TEV1</strain>
    </source>
</reference>
<gene>
    <name evidence="1" type="ORF">Terrestrivirus2_233</name>
</gene>
<organism evidence="1">
    <name type="scientific">Terrestrivirus sp</name>
    <dbReference type="NCBI Taxonomy" id="2487775"/>
    <lineage>
        <taxon>Viruses</taxon>
        <taxon>Varidnaviria</taxon>
        <taxon>Bamfordvirae</taxon>
        <taxon>Nucleocytoviricota</taxon>
        <taxon>Megaviricetes</taxon>
        <taxon>Imitervirales</taxon>
        <taxon>Mimiviridae</taxon>
        <taxon>Klosneuvirinae</taxon>
    </lineage>
</organism>
<sequence length="226" mass="24519">MLNRKNNSDSVDVQNGGNVGLNDLSNKYKKYQAKLNEAYEGGQKQKVELYSKKLKMYKSLMQTGGVVNPLVDTAQRSAHDAFGKVSREVNVDLGALDSAMNKIKGNFDKVTEDYADTSVSAVRFAKGAEIAANSVNITTSNPAEAASVKALLDADVNDIITKKMVAAHIRDVVKDPKYIDGEGSPLLEEDKKALKENQDKVDAILADAETYGLGSVDKEKLKTFLA</sequence>
<evidence type="ECO:0000313" key="1">
    <source>
        <dbReference type="EMBL" id="AYV75725.1"/>
    </source>
</evidence>